<keyword evidence="2" id="KW-0238">DNA-binding</keyword>
<dbReference type="Proteomes" id="UP001526166">
    <property type="component" value="Unassembled WGS sequence"/>
</dbReference>
<evidence type="ECO:0000259" key="4">
    <source>
        <dbReference type="PROSITE" id="PS50042"/>
    </source>
</evidence>
<dbReference type="InterPro" id="IPR036390">
    <property type="entry name" value="WH_DNA-bd_sf"/>
</dbReference>
<gene>
    <name evidence="6" type="ORF">OE699_10485</name>
</gene>
<evidence type="ECO:0000313" key="7">
    <source>
        <dbReference type="Proteomes" id="UP001526166"/>
    </source>
</evidence>
<dbReference type="PROSITE" id="PS50042">
    <property type="entry name" value="CNMP_BINDING_3"/>
    <property type="match status" value="1"/>
</dbReference>
<evidence type="ECO:0000313" key="6">
    <source>
        <dbReference type="EMBL" id="MCV2879284.1"/>
    </source>
</evidence>
<sequence length="240" mass="26581">MDSLGSDERRRIIERLPLFEGLGAEIVAQIDERLLPRKWAPGSTIFQRGDAGDYMIIVTAGRVRLTLATPHGRELVLRDALPGECVGEMSVIDGEPRSSDCTTLQELCGLTLHRRDYLALCARHPDVPLAAARYLSLLLRETNDKLEALALYDLQARFARFLLAMLRQHHGTRIEAVAELPFDLTQGDIAAMLGASRPKVNRALNSLVAEGIVTRKEKLLICRVAELTEVAERDPLHGNG</sequence>
<organism evidence="6 7">
    <name type="scientific">Sedimentimonas flavescens</name>
    <dbReference type="NCBI Taxonomy" id="2851012"/>
    <lineage>
        <taxon>Bacteria</taxon>
        <taxon>Pseudomonadati</taxon>
        <taxon>Pseudomonadota</taxon>
        <taxon>Alphaproteobacteria</taxon>
        <taxon>Rhodobacterales</taxon>
        <taxon>Rhodobacter group</taxon>
        <taxon>Sedimentimonas</taxon>
    </lineage>
</organism>
<dbReference type="InterPro" id="IPR050397">
    <property type="entry name" value="Env_Response_Regulators"/>
</dbReference>
<name>A0ABT2ZZV7_9RHOB</name>
<dbReference type="InterPro" id="IPR012318">
    <property type="entry name" value="HTH_CRP"/>
</dbReference>
<dbReference type="InterPro" id="IPR000595">
    <property type="entry name" value="cNMP-bd_dom"/>
</dbReference>
<keyword evidence="7" id="KW-1185">Reference proteome</keyword>
<feature type="domain" description="Cyclic nucleotide-binding" evidence="4">
    <location>
        <begin position="18"/>
        <end position="120"/>
    </location>
</feature>
<dbReference type="RefSeq" id="WP_263847962.1">
    <property type="nucleotide sequence ID" value="NZ_JAOWKW010000008.1"/>
</dbReference>
<reference evidence="6 7" key="1">
    <citation type="submission" date="2022-10" db="EMBL/GenBank/DDBJ databases">
        <title>Sinirhodobacter sp. nov., isolated from ocean surface sediments.</title>
        <authorList>
            <person name="He W."/>
            <person name="Wang L."/>
            <person name="Zhang D.-F."/>
        </authorList>
    </citation>
    <scope>NUCLEOTIDE SEQUENCE [LARGE SCALE GENOMIC DNA]</scope>
    <source>
        <strain evidence="6 7">WL0115</strain>
    </source>
</reference>
<protein>
    <submittedName>
        <fullName evidence="6">Crp/Fnr family transcriptional regulator</fullName>
    </submittedName>
</protein>
<dbReference type="SMART" id="SM00100">
    <property type="entry name" value="cNMP"/>
    <property type="match status" value="1"/>
</dbReference>
<evidence type="ECO:0000259" key="5">
    <source>
        <dbReference type="PROSITE" id="PS51063"/>
    </source>
</evidence>
<dbReference type="InterPro" id="IPR018490">
    <property type="entry name" value="cNMP-bd_dom_sf"/>
</dbReference>
<proteinExistence type="predicted"/>
<evidence type="ECO:0000256" key="1">
    <source>
        <dbReference type="ARBA" id="ARBA00023015"/>
    </source>
</evidence>
<dbReference type="InterPro" id="IPR036388">
    <property type="entry name" value="WH-like_DNA-bd_sf"/>
</dbReference>
<evidence type="ECO:0000256" key="2">
    <source>
        <dbReference type="ARBA" id="ARBA00023125"/>
    </source>
</evidence>
<dbReference type="PANTHER" id="PTHR24567:SF74">
    <property type="entry name" value="HTH-TYPE TRANSCRIPTIONAL REGULATOR ARCR"/>
    <property type="match status" value="1"/>
</dbReference>
<dbReference type="Pfam" id="PF13545">
    <property type="entry name" value="HTH_Crp_2"/>
    <property type="match status" value="1"/>
</dbReference>
<dbReference type="Gene3D" id="1.10.10.10">
    <property type="entry name" value="Winged helix-like DNA-binding domain superfamily/Winged helix DNA-binding domain"/>
    <property type="match status" value="1"/>
</dbReference>
<feature type="domain" description="HTH crp-type" evidence="5">
    <location>
        <begin position="152"/>
        <end position="226"/>
    </location>
</feature>
<dbReference type="CDD" id="cd00038">
    <property type="entry name" value="CAP_ED"/>
    <property type="match status" value="1"/>
</dbReference>
<dbReference type="SUPFAM" id="SSF51206">
    <property type="entry name" value="cAMP-binding domain-like"/>
    <property type="match status" value="1"/>
</dbReference>
<evidence type="ECO:0000256" key="3">
    <source>
        <dbReference type="ARBA" id="ARBA00023163"/>
    </source>
</evidence>
<comment type="caution">
    <text evidence="6">The sequence shown here is derived from an EMBL/GenBank/DDBJ whole genome shotgun (WGS) entry which is preliminary data.</text>
</comment>
<dbReference type="Gene3D" id="2.60.120.10">
    <property type="entry name" value="Jelly Rolls"/>
    <property type="match status" value="1"/>
</dbReference>
<dbReference type="SUPFAM" id="SSF46785">
    <property type="entry name" value="Winged helix' DNA-binding domain"/>
    <property type="match status" value="1"/>
</dbReference>
<dbReference type="Pfam" id="PF00027">
    <property type="entry name" value="cNMP_binding"/>
    <property type="match status" value="1"/>
</dbReference>
<dbReference type="PROSITE" id="PS51063">
    <property type="entry name" value="HTH_CRP_2"/>
    <property type="match status" value="1"/>
</dbReference>
<dbReference type="PANTHER" id="PTHR24567">
    <property type="entry name" value="CRP FAMILY TRANSCRIPTIONAL REGULATORY PROTEIN"/>
    <property type="match status" value="1"/>
</dbReference>
<keyword evidence="3" id="KW-0804">Transcription</keyword>
<dbReference type="SMART" id="SM00419">
    <property type="entry name" value="HTH_CRP"/>
    <property type="match status" value="1"/>
</dbReference>
<dbReference type="EMBL" id="JAOWKW010000008">
    <property type="protein sequence ID" value="MCV2879284.1"/>
    <property type="molecule type" value="Genomic_DNA"/>
</dbReference>
<dbReference type="InterPro" id="IPR014710">
    <property type="entry name" value="RmlC-like_jellyroll"/>
</dbReference>
<accession>A0ABT2ZZV7</accession>
<keyword evidence="1" id="KW-0805">Transcription regulation</keyword>